<dbReference type="GO" id="GO:0005078">
    <property type="term" value="F:MAP-kinase scaffold activity"/>
    <property type="evidence" value="ECO:0007669"/>
    <property type="project" value="TreeGrafter"/>
</dbReference>
<feature type="compositionally biased region" description="Acidic residues" evidence="3">
    <location>
        <begin position="1405"/>
        <end position="1429"/>
    </location>
</feature>
<dbReference type="GO" id="GO:0005935">
    <property type="term" value="C:cellular bud neck"/>
    <property type="evidence" value="ECO:0007669"/>
    <property type="project" value="TreeGrafter"/>
</dbReference>
<feature type="compositionally biased region" description="Polar residues" evidence="3">
    <location>
        <begin position="198"/>
        <end position="233"/>
    </location>
</feature>
<keyword evidence="2" id="KW-0175">Coiled coil</keyword>
<dbReference type="GO" id="GO:0043332">
    <property type="term" value="C:mating projection tip"/>
    <property type="evidence" value="ECO:0007669"/>
    <property type="project" value="TreeGrafter"/>
</dbReference>
<feature type="region of interest" description="Disordered" evidence="3">
    <location>
        <begin position="123"/>
        <end position="286"/>
    </location>
</feature>
<dbReference type="GO" id="GO:0005826">
    <property type="term" value="C:actomyosin contractile ring"/>
    <property type="evidence" value="ECO:0007669"/>
    <property type="project" value="TreeGrafter"/>
</dbReference>
<dbReference type="GO" id="GO:0005934">
    <property type="term" value="C:cellular bud tip"/>
    <property type="evidence" value="ECO:0007669"/>
    <property type="project" value="TreeGrafter"/>
</dbReference>
<dbReference type="Pfam" id="PF12205">
    <property type="entry name" value="GIT1_C"/>
    <property type="match status" value="1"/>
</dbReference>
<feature type="compositionally biased region" description="Polar residues" evidence="3">
    <location>
        <begin position="727"/>
        <end position="742"/>
    </location>
</feature>
<feature type="compositionally biased region" description="Polar residues" evidence="3">
    <location>
        <begin position="960"/>
        <end position="982"/>
    </location>
</feature>
<dbReference type="Proteomes" id="UP000002037">
    <property type="component" value="Unassembled WGS sequence"/>
</dbReference>
<feature type="compositionally biased region" description="Polar residues" evidence="3">
    <location>
        <begin position="993"/>
        <end position="1044"/>
    </location>
</feature>
<feature type="compositionally biased region" description="Low complexity" evidence="3">
    <location>
        <begin position="1388"/>
        <end position="1399"/>
    </location>
</feature>
<evidence type="ECO:0000313" key="6">
    <source>
        <dbReference type="Proteomes" id="UP000002037"/>
    </source>
</evidence>
<dbReference type="InterPro" id="IPR039892">
    <property type="entry name" value="Spa2/Sph1"/>
</dbReference>
<dbReference type="OrthoDB" id="5588096at2759"/>
<feature type="compositionally biased region" description="Basic and acidic residues" evidence="3">
    <location>
        <begin position="250"/>
        <end position="264"/>
    </location>
</feature>
<keyword evidence="1" id="KW-0677">Repeat</keyword>
<feature type="compositionally biased region" description="Basic and acidic residues" evidence="3">
    <location>
        <begin position="182"/>
        <end position="197"/>
    </location>
</feature>
<feature type="domain" description="GIT Spa2 homology (SHD)" evidence="4">
    <location>
        <begin position="87"/>
        <end position="117"/>
    </location>
</feature>
<dbReference type="RefSeq" id="XP_002549255.1">
    <property type="nucleotide sequence ID" value="XM_002549209.1"/>
</dbReference>
<feature type="domain" description="GIT Spa2 homology (SHD)" evidence="4">
    <location>
        <begin position="37"/>
        <end position="67"/>
    </location>
</feature>
<dbReference type="eggNOG" id="ENOG502QS1N">
    <property type="taxonomic scope" value="Eukaryota"/>
</dbReference>
<feature type="compositionally biased region" description="Polar residues" evidence="3">
    <location>
        <begin position="1365"/>
        <end position="1380"/>
    </location>
</feature>
<feature type="region of interest" description="Disordered" evidence="3">
    <location>
        <begin position="439"/>
        <end position="458"/>
    </location>
</feature>
<dbReference type="GeneID" id="8297406"/>
<protein>
    <recommendedName>
        <fullName evidence="4">GIT Spa2 homology (SHD) domain-containing protein</fullName>
    </recommendedName>
</protein>
<feature type="compositionally biased region" description="Low complexity" evidence="3">
    <location>
        <begin position="1125"/>
        <end position="1145"/>
    </location>
</feature>
<dbReference type="PANTHER" id="PTHR21601">
    <property type="entry name" value="SPA2 PROTEIN"/>
    <property type="match status" value="1"/>
</dbReference>
<dbReference type="InterPro" id="IPR013724">
    <property type="entry name" value="GIT_SHD"/>
</dbReference>
<dbReference type="Pfam" id="PF08518">
    <property type="entry name" value="GIT_SHD"/>
    <property type="match status" value="2"/>
</dbReference>
<dbReference type="GO" id="GO:0007124">
    <property type="term" value="P:pseudohyphal growth"/>
    <property type="evidence" value="ECO:0007669"/>
    <property type="project" value="TreeGrafter"/>
</dbReference>
<feature type="compositionally biased region" description="Low complexity" evidence="3">
    <location>
        <begin position="128"/>
        <end position="144"/>
    </location>
</feature>
<feature type="compositionally biased region" description="Acidic residues" evidence="3">
    <location>
        <begin position="234"/>
        <end position="249"/>
    </location>
</feature>
<evidence type="ECO:0000256" key="1">
    <source>
        <dbReference type="ARBA" id="ARBA00022737"/>
    </source>
</evidence>
<dbReference type="HOGENOM" id="CLU_002012_0_0_1"/>
<feature type="compositionally biased region" description="Basic and acidic residues" evidence="3">
    <location>
        <begin position="1268"/>
        <end position="1285"/>
    </location>
</feature>
<evidence type="ECO:0000256" key="2">
    <source>
        <dbReference type="SAM" id="Coils"/>
    </source>
</evidence>
<dbReference type="PANTHER" id="PTHR21601:SF0">
    <property type="entry name" value="PROTEIN SPA2-RELATED"/>
    <property type="match status" value="1"/>
</dbReference>
<dbReference type="GO" id="GO:0036267">
    <property type="term" value="P:invasive filamentous growth"/>
    <property type="evidence" value="ECO:0007669"/>
    <property type="project" value="TreeGrafter"/>
</dbReference>
<evidence type="ECO:0000256" key="3">
    <source>
        <dbReference type="SAM" id="MobiDB-lite"/>
    </source>
</evidence>
<feature type="region of interest" description="Disordered" evidence="3">
    <location>
        <begin position="821"/>
        <end position="841"/>
    </location>
</feature>
<dbReference type="GO" id="GO:1902716">
    <property type="term" value="C:cell cortex of growing cell tip"/>
    <property type="evidence" value="ECO:0007669"/>
    <property type="project" value="TreeGrafter"/>
</dbReference>
<dbReference type="EMBL" id="GG692398">
    <property type="protein sequence ID" value="EER33127.1"/>
    <property type="molecule type" value="Genomic_DNA"/>
</dbReference>
<feature type="compositionally biased region" description="Acidic residues" evidence="3">
    <location>
        <begin position="873"/>
        <end position="890"/>
    </location>
</feature>
<feature type="region of interest" description="Disordered" evidence="3">
    <location>
        <begin position="692"/>
        <end position="760"/>
    </location>
</feature>
<organism evidence="5 6">
    <name type="scientific">Candida tropicalis (strain ATCC MYA-3404 / T1)</name>
    <name type="common">Yeast</name>
    <dbReference type="NCBI Taxonomy" id="294747"/>
    <lineage>
        <taxon>Eukaryota</taxon>
        <taxon>Fungi</taxon>
        <taxon>Dikarya</taxon>
        <taxon>Ascomycota</taxon>
        <taxon>Saccharomycotina</taxon>
        <taxon>Pichiomycetes</taxon>
        <taxon>Debaryomycetaceae</taxon>
        <taxon>Candida/Lodderomyces clade</taxon>
        <taxon>Candida</taxon>
    </lineage>
</organism>
<feature type="compositionally biased region" description="Low complexity" evidence="3">
    <location>
        <begin position="270"/>
        <end position="283"/>
    </location>
</feature>
<dbReference type="Gene3D" id="1.20.120.330">
    <property type="entry name" value="Nucleotidyltransferases domain 2"/>
    <property type="match status" value="1"/>
</dbReference>
<dbReference type="GO" id="GO:0000131">
    <property type="term" value="C:incipient cellular bud site"/>
    <property type="evidence" value="ECO:0007669"/>
    <property type="project" value="TreeGrafter"/>
</dbReference>
<dbReference type="VEuPathDB" id="FungiDB:CTRG_03552"/>
<dbReference type="InterPro" id="IPR022018">
    <property type="entry name" value="GIT1_C"/>
</dbReference>
<sequence>MSERDLVHHYKVLKQFLAISDDQQSRAKSSSSRAQRAREKLLKLSSAQFKELSTDVYDELRRRIDESRTEPDYLLPKTSFHPKRNQARQKLASLPQTRFKDLVADISYEIERRELHIERNSQHSYNPSVSSNGSFQQQQQQQSSKSHDRKPSLASHGSNNEFTGGFHSRSASHHLNENFPKQIEEEKAESPESEDAHTTSSKNITLPNAEASNQSIGIQSSQVVPTKANITWSSDEEEEEEEEKEEDLNHEDNKGTDQVKREIVPESTTSVSQVHPQQQQPLQEHTKDLTTENNNEELMKLESLVKELKAKLDASDLENSKLQSKLQSLQEEHDFSVNQNKSLSNELESLGQEKKEWLNKQDQFSKSTSEFQELTKELDRMKSINAALRLENQSLKNTSPVSRNISNSPPSMRAAPVVATAAAAPVVAAATATNAITSTTSSSADNAKDTSTNPSSLSQKELKEFLEKLEKAQPPASVSSNNAVSSELRRQVKHWQRRYEDSRSNAIAKDIKKATSSKFELQPFVSSHGLISIKLVSDAQALFESFLSYIETENFDADILFEKISKIAVVINEIANQGDDSQPGSNEKSAVLRETVSHALTATRYHAIYKQLFPRYIVERSIVEVNCALCDLVAMCKLNKNSTNLRVLDIDTKTSKKLANESIAQQRPVDNKRRSLNDDFGVRPLRMANKLKVNQSQQESQQQTKSIPKPLQLQPQQHEHEHEQDESSGYNRQPQQSSSYQNLKKDLDESSPFIDTSKDKSIKTKTTSAFAALREQREKEKDAKAAKGNSTTNPALMGATTIALAAEGANSVSHIPRVVTKNRSPNTSTELHAGEGSTIPSMNAVQPKRKETHNVAFNDQPVSIPANNRDIYDSDSADTERYDDDNDDDLTVSPNHFSKIQNDTSFASNASNNSIKDTVSPAKNFGVSVKRNIVDESPIKLPGHQTVETSRNISAYPDNGFQQQDSFEGNNSEPATKSVTDNSSERNVPHNGLIQTSNFSPEQGNEDNQQAPSPTRSFASTHNTSFDTALDNSFTKSNGSSNQMENSSDKVEKEESSLEKSADSIDPEMTYREKSSIASLASKYENGEADTSSSFSKKSPPVQNKISGSSHGVHELASRINSQESTPSSYNPTSPPIKTSPTKNSILEKVKQFESPGSDHLSKSPSPQKSIQDKVPFKSVRTSLDSNRSQKSVDEPKQLSEPFSAIHSTTSGSDSKKDTGSSVVASAAAGITAAAAAAAAAASSSSTSSGSTSSTTNPGKGKGLFQAFKERFTGESSAHEEENAKQIDASNSDGTISDNEKQTDNVISTVETSPPKDVDDEIVGKLVPVQYTTKKENSFDADDDLNDNNTSGPKSFVSAQPIVHGSSQGSIYQSAESSNAADEDLTLQSQKKQPVSKSVSKQDEVNDDDDDDEGEDEDEDEDDNDETEEEIRARQRQEYRKSMAAATFNIDMFDIDDPDNTLTQVLLYLEHQTVQVINTIQSLLAAIKKPNATRGELRERTKAITVVISQMTEATNTSMNQTRNAQLKEHGSWVVRSLEDCYHRMNNLCKPGEKPDSSFADKNFKQRLAGISFDIAKCTKELVKTVEEASLKEDIAYLDARLSQHLD</sequence>
<feature type="compositionally biased region" description="Polar residues" evidence="3">
    <location>
        <begin position="1288"/>
        <end position="1297"/>
    </location>
</feature>
<feature type="region of interest" description="Disordered" evidence="3">
    <location>
        <begin position="954"/>
        <end position="1438"/>
    </location>
</feature>
<feature type="compositionally biased region" description="Polar residues" evidence="3">
    <location>
        <begin position="892"/>
        <end position="917"/>
    </location>
</feature>
<feature type="compositionally biased region" description="Polar residues" evidence="3">
    <location>
        <begin position="1180"/>
        <end position="1190"/>
    </location>
</feature>
<feature type="compositionally biased region" description="Basic and acidic residues" evidence="3">
    <location>
        <begin position="1047"/>
        <end position="1075"/>
    </location>
</feature>
<gene>
    <name evidence="5" type="ORF">CTRG_03552</name>
</gene>
<feature type="region of interest" description="Disordered" evidence="3">
    <location>
        <begin position="860"/>
        <end position="920"/>
    </location>
</feature>
<proteinExistence type="predicted"/>
<dbReference type="STRING" id="294747.C5MBW0"/>
<dbReference type="SMART" id="SM00555">
    <property type="entry name" value="GIT"/>
    <property type="match status" value="2"/>
</dbReference>
<feature type="compositionally biased region" description="Low complexity" evidence="3">
    <location>
        <begin position="1220"/>
        <end position="1256"/>
    </location>
</feature>
<feature type="compositionally biased region" description="Polar residues" evidence="3">
    <location>
        <begin position="1089"/>
        <end position="1110"/>
    </location>
</feature>
<feature type="compositionally biased region" description="Polar residues" evidence="3">
    <location>
        <begin position="821"/>
        <end position="830"/>
    </location>
</feature>
<accession>C5MBW0</accession>
<name>C5MBW0_CANTT</name>
<evidence type="ECO:0000259" key="4">
    <source>
        <dbReference type="SMART" id="SM00555"/>
    </source>
</evidence>
<reference evidence="5 6" key="1">
    <citation type="journal article" date="2009" name="Nature">
        <title>Evolution of pathogenicity and sexual reproduction in eight Candida genomes.</title>
        <authorList>
            <person name="Butler G."/>
            <person name="Rasmussen M.D."/>
            <person name="Lin M.F."/>
            <person name="Santos M.A."/>
            <person name="Sakthikumar S."/>
            <person name="Munro C.A."/>
            <person name="Rheinbay E."/>
            <person name="Grabherr M."/>
            <person name="Forche A."/>
            <person name="Reedy J.L."/>
            <person name="Agrafioti I."/>
            <person name="Arnaud M.B."/>
            <person name="Bates S."/>
            <person name="Brown A.J."/>
            <person name="Brunke S."/>
            <person name="Costanzo M.C."/>
            <person name="Fitzpatrick D.A."/>
            <person name="de Groot P.W."/>
            <person name="Harris D."/>
            <person name="Hoyer L.L."/>
            <person name="Hube B."/>
            <person name="Klis F.M."/>
            <person name="Kodira C."/>
            <person name="Lennard N."/>
            <person name="Logue M.E."/>
            <person name="Martin R."/>
            <person name="Neiman A.M."/>
            <person name="Nikolaou E."/>
            <person name="Quail M.A."/>
            <person name="Quinn J."/>
            <person name="Santos M.C."/>
            <person name="Schmitzberger F.F."/>
            <person name="Sherlock G."/>
            <person name="Shah P."/>
            <person name="Silverstein K.A."/>
            <person name="Skrzypek M.S."/>
            <person name="Soll D."/>
            <person name="Staggs R."/>
            <person name="Stansfield I."/>
            <person name="Stumpf M.P."/>
            <person name="Sudbery P.E."/>
            <person name="Srikantha T."/>
            <person name="Zeng Q."/>
            <person name="Berman J."/>
            <person name="Berriman M."/>
            <person name="Heitman J."/>
            <person name="Gow N.A."/>
            <person name="Lorenz M.C."/>
            <person name="Birren B.W."/>
            <person name="Kellis M."/>
            <person name="Cuomo C.A."/>
        </authorList>
    </citation>
    <scope>NUCLEOTIDE SEQUENCE [LARGE SCALE GENOMIC DNA]</scope>
    <source>
        <strain evidence="6">ATCC MYA-3404 / T1</strain>
    </source>
</reference>
<dbReference type="KEGG" id="ctp:CTRG_03552"/>
<dbReference type="GO" id="GO:0007121">
    <property type="term" value="P:bipolar cellular bud site selection"/>
    <property type="evidence" value="ECO:0007669"/>
    <property type="project" value="TreeGrafter"/>
</dbReference>
<evidence type="ECO:0000313" key="5">
    <source>
        <dbReference type="EMBL" id="EER33127.1"/>
    </source>
</evidence>
<feature type="coiled-coil region" evidence="2">
    <location>
        <begin position="291"/>
        <end position="398"/>
    </location>
</feature>
<keyword evidence="6" id="KW-1185">Reference proteome</keyword>